<dbReference type="InterPro" id="IPR036291">
    <property type="entry name" value="NAD(P)-bd_dom_sf"/>
</dbReference>
<dbReference type="PANTHER" id="PTHR43963:SF6">
    <property type="entry name" value="CHAIN DEHYDROGENASE FAMILY PROTEIN, PUTATIVE (AFU_ORTHOLOGUE AFUA_3G15350)-RELATED"/>
    <property type="match status" value="1"/>
</dbReference>
<dbReference type="PRINTS" id="PR00081">
    <property type="entry name" value="GDHRDH"/>
</dbReference>
<dbReference type="Pfam" id="PF00106">
    <property type="entry name" value="adh_short"/>
    <property type="match status" value="1"/>
</dbReference>
<dbReference type="PANTHER" id="PTHR43963">
    <property type="entry name" value="CARBONYL REDUCTASE 1-RELATED"/>
    <property type="match status" value="1"/>
</dbReference>
<comment type="caution">
    <text evidence="4">The sequence shown here is derived from an EMBL/GenBank/DDBJ whole genome shotgun (WGS) entry which is preliminary data.</text>
</comment>
<protein>
    <recommendedName>
        <fullName evidence="6">Short chain dehydrogenase</fullName>
    </recommendedName>
</protein>
<dbReference type="RefSeq" id="XP_070889555.1">
    <property type="nucleotide sequence ID" value="XM_071032239.1"/>
</dbReference>
<keyword evidence="5" id="KW-1185">Reference proteome</keyword>
<organism evidence="4 5">
    <name type="scientific">Aspergillus lucknowensis</name>
    <dbReference type="NCBI Taxonomy" id="176173"/>
    <lineage>
        <taxon>Eukaryota</taxon>
        <taxon>Fungi</taxon>
        <taxon>Dikarya</taxon>
        <taxon>Ascomycota</taxon>
        <taxon>Pezizomycotina</taxon>
        <taxon>Eurotiomycetes</taxon>
        <taxon>Eurotiomycetidae</taxon>
        <taxon>Eurotiales</taxon>
        <taxon>Aspergillaceae</taxon>
        <taxon>Aspergillus</taxon>
        <taxon>Aspergillus subgen. Nidulantes</taxon>
    </lineage>
</organism>
<evidence type="ECO:0000313" key="4">
    <source>
        <dbReference type="EMBL" id="KAL2870576.1"/>
    </source>
</evidence>
<evidence type="ECO:0000256" key="2">
    <source>
        <dbReference type="ARBA" id="ARBA00022857"/>
    </source>
</evidence>
<evidence type="ECO:0000256" key="3">
    <source>
        <dbReference type="ARBA" id="ARBA00023002"/>
    </source>
</evidence>
<dbReference type="EMBL" id="JBFXLQ010000005">
    <property type="protein sequence ID" value="KAL2870576.1"/>
    <property type="molecule type" value="Genomic_DNA"/>
</dbReference>
<evidence type="ECO:0008006" key="6">
    <source>
        <dbReference type="Google" id="ProtNLM"/>
    </source>
</evidence>
<evidence type="ECO:0000256" key="1">
    <source>
        <dbReference type="ARBA" id="ARBA00006484"/>
    </source>
</evidence>
<keyword evidence="3" id="KW-0560">Oxidoreductase</keyword>
<reference evidence="4 5" key="1">
    <citation type="submission" date="2024-07" db="EMBL/GenBank/DDBJ databases">
        <title>Section-level genome sequencing and comparative genomics of Aspergillus sections Usti and Cavernicolus.</title>
        <authorList>
            <consortium name="Lawrence Berkeley National Laboratory"/>
            <person name="Nybo J.L."/>
            <person name="Vesth T.C."/>
            <person name="Theobald S."/>
            <person name="Frisvad J.C."/>
            <person name="Larsen T.O."/>
            <person name="Kjaerboelling I."/>
            <person name="Rothschild-Mancinelli K."/>
            <person name="Lyhne E.K."/>
            <person name="Kogle M.E."/>
            <person name="Barry K."/>
            <person name="Clum A."/>
            <person name="Na H."/>
            <person name="Ledsgaard L."/>
            <person name="Lin J."/>
            <person name="Lipzen A."/>
            <person name="Kuo A."/>
            <person name="Riley R."/>
            <person name="Mondo S."/>
            <person name="Labutti K."/>
            <person name="Haridas S."/>
            <person name="Pangalinan J."/>
            <person name="Salamov A.A."/>
            <person name="Simmons B.A."/>
            <person name="Magnuson J.K."/>
            <person name="Chen J."/>
            <person name="Drula E."/>
            <person name="Henrissat B."/>
            <person name="Wiebenga A."/>
            <person name="Lubbers R.J."/>
            <person name="Gomes A.C."/>
            <person name="Macurrencykelacurrency M.R."/>
            <person name="Stajich J."/>
            <person name="Grigoriev I.V."/>
            <person name="Mortensen U.H."/>
            <person name="De Vries R.P."/>
            <person name="Baker S.E."/>
            <person name="Andersen M.R."/>
        </authorList>
    </citation>
    <scope>NUCLEOTIDE SEQUENCE [LARGE SCALE GENOMIC DNA]</scope>
    <source>
        <strain evidence="4 5">CBS 449.75</strain>
    </source>
</reference>
<keyword evidence="2" id="KW-0521">NADP</keyword>
<sequence>MPRPIALITGANQGIGRATAESLASTHNYHVIIGSRNASAGELVASTLRAAGHAASSLQLDLTSEESIQSAVATIEHDFGHLDVLINNAAILIDVDKALTPWERYARTFTTNVVGTAVLTELLVPLLRRARARGGLPRVVFLSSRMGSLHTAMDKSTNFYAIDYKAYDASKAAVNMLMLNFARVLEEDGGVAKVNSVCPGYVSSNLTRYTEYGATVEEGARRVVQMATLGEDGPTRTFSDLQGEIPW</sequence>
<comment type="similarity">
    <text evidence="1">Belongs to the short-chain dehydrogenases/reductases (SDR) family.</text>
</comment>
<dbReference type="InterPro" id="IPR002347">
    <property type="entry name" value="SDR_fam"/>
</dbReference>
<dbReference type="Proteomes" id="UP001610432">
    <property type="component" value="Unassembled WGS sequence"/>
</dbReference>
<accession>A0ABR4M1A0</accession>
<dbReference type="GeneID" id="98147311"/>
<dbReference type="SUPFAM" id="SSF51735">
    <property type="entry name" value="NAD(P)-binding Rossmann-fold domains"/>
    <property type="match status" value="1"/>
</dbReference>
<proteinExistence type="inferred from homology"/>
<name>A0ABR4M1A0_9EURO</name>
<evidence type="ECO:0000313" key="5">
    <source>
        <dbReference type="Proteomes" id="UP001610432"/>
    </source>
</evidence>
<dbReference type="Gene3D" id="3.40.50.720">
    <property type="entry name" value="NAD(P)-binding Rossmann-like Domain"/>
    <property type="match status" value="1"/>
</dbReference>
<gene>
    <name evidence="4" type="ORF">BJX67DRAFT_377930</name>
</gene>